<protein>
    <submittedName>
        <fullName evidence="1">PAP2 family protein</fullName>
    </submittedName>
</protein>
<reference evidence="1" key="1">
    <citation type="submission" date="2013-05" db="EMBL/GenBank/DDBJ databases">
        <title>Genome assembly of Cystobacter fuscus DSM 2262.</title>
        <authorList>
            <person name="Sharma G."/>
            <person name="Khatri I."/>
            <person name="Kaur C."/>
            <person name="Mayilraj S."/>
            <person name="Subramanian S."/>
        </authorList>
    </citation>
    <scope>NUCLEOTIDE SEQUENCE [LARGE SCALE GENOMIC DNA]</scope>
    <source>
        <strain evidence="1">DSM 2262</strain>
    </source>
</reference>
<dbReference type="eggNOG" id="COG1562">
    <property type="taxonomic scope" value="Bacteria"/>
</dbReference>
<dbReference type="Proteomes" id="UP000011682">
    <property type="component" value="Unassembled WGS sequence"/>
</dbReference>
<name>S9PKN9_CYSF2</name>
<gene>
    <name evidence="1" type="ORF">D187_000247</name>
</gene>
<accession>S9PKN9</accession>
<dbReference type="AlphaFoldDB" id="S9PKN9"/>
<proteinExistence type="predicted"/>
<keyword evidence="2" id="KW-1185">Reference proteome</keyword>
<comment type="caution">
    <text evidence="1">The sequence shown here is derived from an EMBL/GenBank/DDBJ whole genome shotgun (WGS) entry which is preliminary data.</text>
</comment>
<evidence type="ECO:0000313" key="1">
    <source>
        <dbReference type="EMBL" id="EPX64825.1"/>
    </source>
</evidence>
<organism evidence="1 2">
    <name type="scientific">Cystobacter fuscus (strain ATCC 25194 / DSM 2262 / NBRC 100088 / M29)</name>
    <dbReference type="NCBI Taxonomy" id="1242864"/>
    <lineage>
        <taxon>Bacteria</taxon>
        <taxon>Pseudomonadati</taxon>
        <taxon>Myxococcota</taxon>
        <taxon>Myxococcia</taxon>
        <taxon>Myxococcales</taxon>
        <taxon>Cystobacterineae</taxon>
        <taxon>Archangiaceae</taxon>
        <taxon>Cystobacter</taxon>
    </lineage>
</organism>
<sequence>MEALCAREMYRFSRRHPRYLLAALGLYGASVPRWSALRGARVGFCFLQLVDDVLDGDRAVVGEPLDWVDALLVRLEAERGGDEDVATMLGRVFLAELRDEGARADALQLVRTMRRDRVRVRERQELDAAALRAHHRDTFRLSVDLMLHTARAEVRTLDAPSLLDAFGWCSAMRDLREDLDKGLSNVPAEVARAVRAEGSDPWDAEALVGSVAGREWLVAEHGRARVLLSQTGAELAALGDRPGVALLRLFHRSIEGFWTKRLPRRLPFLRAPASVRDSLSGAPP</sequence>
<dbReference type="EMBL" id="ANAH02000001">
    <property type="protein sequence ID" value="EPX64825.1"/>
    <property type="molecule type" value="Genomic_DNA"/>
</dbReference>
<evidence type="ECO:0000313" key="2">
    <source>
        <dbReference type="Proteomes" id="UP000011682"/>
    </source>
</evidence>